<evidence type="ECO:0000313" key="5">
    <source>
        <dbReference type="EMBL" id="MFC6179246.1"/>
    </source>
</evidence>
<dbReference type="InterPro" id="IPR005650">
    <property type="entry name" value="BlaI_family"/>
</dbReference>
<dbReference type="NCBIfam" id="TIGR02698">
    <property type="entry name" value="CopY_TcrY"/>
    <property type="match status" value="1"/>
</dbReference>
<accession>A0ABW1RUT1</accession>
<evidence type="ECO:0000313" key="6">
    <source>
        <dbReference type="Proteomes" id="UP001596158"/>
    </source>
</evidence>
<evidence type="ECO:0000256" key="4">
    <source>
        <dbReference type="ARBA" id="ARBA00023163"/>
    </source>
</evidence>
<dbReference type="Proteomes" id="UP001596158">
    <property type="component" value="Unassembled WGS sequence"/>
</dbReference>
<dbReference type="Pfam" id="PF03965">
    <property type="entry name" value="Penicillinase_R"/>
    <property type="match status" value="1"/>
</dbReference>
<name>A0ABW1RUT1_9LACO</name>
<sequence length="146" mass="16576">MQASDMSNAEWQLMRVIWTVKEATSSEIITAIRQKKDWSESTIKTLLRRLVQKEMLTTKKAGRRFIYRPLIAEDAAMIQMTSEVFERLCSMKKGHTLAELLTDMTLSKSDIMLLQKVLEQKIETAPASVACDCLGPNSCEQCTETV</sequence>
<comment type="caution">
    <text evidence="5">The sequence shown here is derived from an EMBL/GenBank/DDBJ whole genome shotgun (WGS) entry which is preliminary data.</text>
</comment>
<proteinExistence type="inferred from homology"/>
<comment type="similarity">
    <text evidence="1">Belongs to the BlaI transcriptional regulatory family.</text>
</comment>
<organism evidence="5 6">
    <name type="scientific">Weissella sagaensis</name>
    <dbReference type="NCBI Taxonomy" id="2559928"/>
    <lineage>
        <taxon>Bacteria</taxon>
        <taxon>Bacillati</taxon>
        <taxon>Bacillota</taxon>
        <taxon>Bacilli</taxon>
        <taxon>Lactobacillales</taxon>
        <taxon>Lactobacillaceae</taxon>
        <taxon>Weissella</taxon>
    </lineage>
</organism>
<dbReference type="SUPFAM" id="SSF46785">
    <property type="entry name" value="Winged helix' DNA-binding domain"/>
    <property type="match status" value="1"/>
</dbReference>
<dbReference type="EMBL" id="JBHSSG010000013">
    <property type="protein sequence ID" value="MFC6179246.1"/>
    <property type="molecule type" value="Genomic_DNA"/>
</dbReference>
<reference evidence="6" key="1">
    <citation type="journal article" date="2019" name="Int. J. Syst. Evol. Microbiol.">
        <title>The Global Catalogue of Microorganisms (GCM) 10K type strain sequencing project: providing services to taxonomists for standard genome sequencing and annotation.</title>
        <authorList>
            <consortium name="The Broad Institute Genomics Platform"/>
            <consortium name="The Broad Institute Genome Sequencing Center for Infectious Disease"/>
            <person name="Wu L."/>
            <person name="Ma J."/>
        </authorList>
    </citation>
    <scope>NUCLEOTIDE SEQUENCE [LARGE SCALE GENOMIC DNA]</scope>
    <source>
        <strain evidence="6">CCM 8924</strain>
    </source>
</reference>
<dbReference type="Gene3D" id="1.10.10.10">
    <property type="entry name" value="Winged helix-like DNA-binding domain superfamily/Winged helix DNA-binding domain"/>
    <property type="match status" value="1"/>
</dbReference>
<dbReference type="InterPro" id="IPR014071">
    <property type="entry name" value="Cu_transp_CopY/TcrY"/>
</dbReference>
<protein>
    <submittedName>
        <fullName evidence="5">CopY/TcrY family copper transport repressor</fullName>
    </submittedName>
</protein>
<evidence type="ECO:0000256" key="1">
    <source>
        <dbReference type="ARBA" id="ARBA00011046"/>
    </source>
</evidence>
<keyword evidence="6" id="KW-1185">Reference proteome</keyword>
<keyword evidence="3" id="KW-0238">DNA-binding</keyword>
<dbReference type="PIRSF" id="PIRSF019455">
    <property type="entry name" value="CopR_AtkY"/>
    <property type="match status" value="1"/>
</dbReference>
<evidence type="ECO:0000256" key="2">
    <source>
        <dbReference type="ARBA" id="ARBA00023015"/>
    </source>
</evidence>
<dbReference type="InterPro" id="IPR036390">
    <property type="entry name" value="WH_DNA-bd_sf"/>
</dbReference>
<keyword evidence="2" id="KW-0805">Transcription regulation</keyword>
<dbReference type="InterPro" id="IPR036388">
    <property type="entry name" value="WH-like_DNA-bd_sf"/>
</dbReference>
<gene>
    <name evidence="5" type="ORF">ACFQGR_07625</name>
</gene>
<dbReference type="RefSeq" id="WP_042492010.1">
    <property type="nucleotide sequence ID" value="NZ_BJDT01000001.1"/>
</dbReference>
<keyword evidence="4" id="KW-0804">Transcription</keyword>
<evidence type="ECO:0000256" key="3">
    <source>
        <dbReference type="ARBA" id="ARBA00023125"/>
    </source>
</evidence>